<protein>
    <submittedName>
        <fullName evidence="9">Subtilisin-like protein</fullName>
    </submittedName>
</protein>
<accession>A0A6G1HU53</accession>
<dbReference type="Pfam" id="PF05922">
    <property type="entry name" value="Inhibitor_I9"/>
    <property type="match status" value="1"/>
</dbReference>
<dbReference type="AlphaFoldDB" id="A0A6G1HU53"/>
<evidence type="ECO:0000313" key="9">
    <source>
        <dbReference type="EMBL" id="KAF2399265.1"/>
    </source>
</evidence>
<dbReference type="InterPro" id="IPR050131">
    <property type="entry name" value="Peptidase_S8_subtilisin-like"/>
</dbReference>
<dbReference type="Proteomes" id="UP000799640">
    <property type="component" value="Unassembled WGS sequence"/>
</dbReference>
<organism evidence="9 10">
    <name type="scientific">Trichodelitschia bisporula</name>
    <dbReference type="NCBI Taxonomy" id="703511"/>
    <lineage>
        <taxon>Eukaryota</taxon>
        <taxon>Fungi</taxon>
        <taxon>Dikarya</taxon>
        <taxon>Ascomycota</taxon>
        <taxon>Pezizomycotina</taxon>
        <taxon>Dothideomycetes</taxon>
        <taxon>Dothideomycetes incertae sedis</taxon>
        <taxon>Phaeotrichales</taxon>
        <taxon>Phaeotrichaceae</taxon>
        <taxon>Trichodelitschia</taxon>
    </lineage>
</organism>
<keyword evidence="5 6" id="KW-0720">Serine protease</keyword>
<evidence type="ECO:0000256" key="5">
    <source>
        <dbReference type="ARBA" id="ARBA00022825"/>
    </source>
</evidence>
<dbReference type="InterPro" id="IPR036852">
    <property type="entry name" value="Peptidase_S8/S53_dom_sf"/>
</dbReference>
<keyword evidence="2 6" id="KW-0645">Protease</keyword>
<dbReference type="Pfam" id="PF00082">
    <property type="entry name" value="Peptidase_S8"/>
    <property type="match status" value="1"/>
</dbReference>
<proteinExistence type="inferred from homology"/>
<dbReference type="PROSITE" id="PS00137">
    <property type="entry name" value="SUBTILASE_HIS"/>
    <property type="match status" value="1"/>
</dbReference>
<evidence type="ECO:0000259" key="8">
    <source>
        <dbReference type="Pfam" id="PF05922"/>
    </source>
</evidence>
<feature type="non-terminal residue" evidence="9">
    <location>
        <position position="1"/>
    </location>
</feature>
<dbReference type="InterPro" id="IPR022398">
    <property type="entry name" value="Peptidase_S8_His-AS"/>
</dbReference>
<dbReference type="Gene3D" id="3.40.50.200">
    <property type="entry name" value="Peptidase S8/S53 domain"/>
    <property type="match status" value="1"/>
</dbReference>
<evidence type="ECO:0000256" key="3">
    <source>
        <dbReference type="ARBA" id="ARBA00022729"/>
    </source>
</evidence>
<keyword evidence="4 6" id="KW-0378">Hydrolase</keyword>
<dbReference type="InterPro" id="IPR000209">
    <property type="entry name" value="Peptidase_S8/S53_dom"/>
</dbReference>
<dbReference type="PANTHER" id="PTHR43806">
    <property type="entry name" value="PEPTIDASE S8"/>
    <property type="match status" value="1"/>
</dbReference>
<feature type="active site" description="Charge relay system" evidence="6">
    <location>
        <position position="329"/>
    </location>
</feature>
<dbReference type="PROSITE" id="PS51892">
    <property type="entry name" value="SUBTILASE"/>
    <property type="match status" value="1"/>
</dbReference>
<evidence type="ECO:0000259" key="7">
    <source>
        <dbReference type="Pfam" id="PF00082"/>
    </source>
</evidence>
<name>A0A6G1HU53_9PEZI</name>
<feature type="active site" description="Charge relay system" evidence="6">
    <location>
        <position position="133"/>
    </location>
</feature>
<comment type="similarity">
    <text evidence="1 6">Belongs to the peptidase S8 family.</text>
</comment>
<dbReference type="GO" id="GO:0004252">
    <property type="term" value="F:serine-type endopeptidase activity"/>
    <property type="evidence" value="ECO:0007669"/>
    <property type="project" value="UniProtKB-UniRule"/>
</dbReference>
<dbReference type="PRINTS" id="PR00723">
    <property type="entry name" value="SUBTILISIN"/>
</dbReference>
<feature type="domain" description="Inhibitor I9" evidence="8">
    <location>
        <begin position="2"/>
        <end position="72"/>
    </location>
</feature>
<dbReference type="GO" id="GO:0006508">
    <property type="term" value="P:proteolysis"/>
    <property type="evidence" value="ECO:0007669"/>
    <property type="project" value="UniProtKB-KW"/>
</dbReference>
<keyword evidence="3" id="KW-0732">Signal</keyword>
<evidence type="ECO:0000256" key="4">
    <source>
        <dbReference type="ARBA" id="ARBA00022801"/>
    </source>
</evidence>
<reference evidence="9" key="1">
    <citation type="journal article" date="2020" name="Stud. Mycol.">
        <title>101 Dothideomycetes genomes: a test case for predicting lifestyles and emergence of pathogens.</title>
        <authorList>
            <person name="Haridas S."/>
            <person name="Albert R."/>
            <person name="Binder M."/>
            <person name="Bloem J."/>
            <person name="Labutti K."/>
            <person name="Salamov A."/>
            <person name="Andreopoulos B."/>
            <person name="Baker S."/>
            <person name="Barry K."/>
            <person name="Bills G."/>
            <person name="Bluhm B."/>
            <person name="Cannon C."/>
            <person name="Castanera R."/>
            <person name="Culley D."/>
            <person name="Daum C."/>
            <person name="Ezra D."/>
            <person name="Gonzalez J."/>
            <person name="Henrissat B."/>
            <person name="Kuo A."/>
            <person name="Liang C."/>
            <person name="Lipzen A."/>
            <person name="Lutzoni F."/>
            <person name="Magnuson J."/>
            <person name="Mondo S."/>
            <person name="Nolan M."/>
            <person name="Ohm R."/>
            <person name="Pangilinan J."/>
            <person name="Park H.-J."/>
            <person name="Ramirez L."/>
            <person name="Alfaro M."/>
            <person name="Sun H."/>
            <person name="Tritt A."/>
            <person name="Yoshinaga Y."/>
            <person name="Zwiers L.-H."/>
            <person name="Turgeon B."/>
            <person name="Goodwin S."/>
            <person name="Spatafora J."/>
            <person name="Crous P."/>
            <person name="Grigoriev I."/>
        </authorList>
    </citation>
    <scope>NUCLEOTIDE SEQUENCE</scope>
    <source>
        <strain evidence="9">CBS 262.69</strain>
    </source>
</reference>
<dbReference type="OrthoDB" id="3946663at2759"/>
<dbReference type="InterPro" id="IPR010259">
    <property type="entry name" value="S8pro/Inhibitor_I9"/>
</dbReference>
<evidence type="ECO:0000256" key="6">
    <source>
        <dbReference type="PROSITE-ProRule" id="PRU01240"/>
    </source>
</evidence>
<keyword evidence="10" id="KW-1185">Reference proteome</keyword>
<gene>
    <name evidence="9" type="ORF">EJ06DRAFT_458721</name>
</gene>
<evidence type="ECO:0000313" key="10">
    <source>
        <dbReference type="Proteomes" id="UP000799640"/>
    </source>
</evidence>
<feature type="active site" description="Charge relay system" evidence="6">
    <location>
        <position position="166"/>
    </location>
</feature>
<dbReference type="EMBL" id="ML996698">
    <property type="protein sequence ID" value="KAF2399265.1"/>
    <property type="molecule type" value="Genomic_DNA"/>
</dbReference>
<dbReference type="SUPFAM" id="SSF52743">
    <property type="entry name" value="Subtilisin-like"/>
    <property type="match status" value="1"/>
</dbReference>
<feature type="non-terminal residue" evidence="9">
    <location>
        <position position="384"/>
    </location>
</feature>
<evidence type="ECO:0000256" key="1">
    <source>
        <dbReference type="ARBA" id="ARBA00011073"/>
    </source>
</evidence>
<evidence type="ECO:0000256" key="2">
    <source>
        <dbReference type="ARBA" id="ARBA00022670"/>
    </source>
</evidence>
<sequence>NSYIIRFAPDTPAPIRRAHVAWIESLERLGPNDTLARGLRHEFSLAFKGYSAALDEVTLRVIRSKPEVADVSRGNVTVRVAGDTIMPGAVTTVANRGWNANRVSHRTFKTGYGNGPWMHNGYLGQGATVYVLDTGVNIRQPGFAGSDVSQAKNFVRGSKNEDINGHGTMCAGVIGGTYNGLAPKAKLVGIKIANDEDRAACDDTVAGIEWVVNAPGNNNLKVISLSQTGFTGRPDVSSAVAAAVREGVHVVVCAGNKDVDACGVEPSNAHGAIVVGSVDAFNKLPTMQTSLEGTNRGRCVTIFAPGSRVPTLSTKNLSPEYHYWGWGTSIAAPQVAALIANRLSEVGPLQPGEVRKWLQALGTPGQITGDLRGAPNLIAFSGVG</sequence>
<dbReference type="InterPro" id="IPR015500">
    <property type="entry name" value="Peptidase_S8_subtilisin-rel"/>
</dbReference>
<dbReference type="PANTHER" id="PTHR43806:SF66">
    <property type="entry name" value="SERIN ENDOPEPTIDASE"/>
    <property type="match status" value="1"/>
</dbReference>
<feature type="domain" description="Peptidase S8/S53" evidence="7">
    <location>
        <begin position="124"/>
        <end position="358"/>
    </location>
</feature>